<keyword evidence="2" id="KW-1185">Reference proteome</keyword>
<evidence type="ECO:0000313" key="2">
    <source>
        <dbReference type="Proteomes" id="UP000622890"/>
    </source>
</evidence>
<organism evidence="1 2">
    <name type="scientific">Noviherbaspirillum pedocola</name>
    <dbReference type="NCBI Taxonomy" id="2801341"/>
    <lineage>
        <taxon>Bacteria</taxon>
        <taxon>Pseudomonadati</taxon>
        <taxon>Pseudomonadota</taxon>
        <taxon>Betaproteobacteria</taxon>
        <taxon>Burkholderiales</taxon>
        <taxon>Oxalobacteraceae</taxon>
        <taxon>Noviherbaspirillum</taxon>
    </lineage>
</organism>
<comment type="caution">
    <text evidence="1">The sequence shown here is derived from an EMBL/GenBank/DDBJ whole genome shotgun (WGS) entry which is preliminary data.</text>
</comment>
<name>A0A934W7G0_9BURK</name>
<accession>A0A934W7G0</accession>
<evidence type="ECO:0000313" key="1">
    <source>
        <dbReference type="EMBL" id="MBK4735538.1"/>
    </source>
</evidence>
<protein>
    <submittedName>
        <fullName evidence="1">Uncharacterized protein</fullName>
    </submittedName>
</protein>
<dbReference type="EMBL" id="JAEPBG010000004">
    <property type="protein sequence ID" value="MBK4735538.1"/>
    <property type="molecule type" value="Genomic_DNA"/>
</dbReference>
<proteinExistence type="predicted"/>
<sequence length="127" mass="14184">MDKVDAFNRFVSERKQCADWGKFIALGKKRLSRVKLCASCKFSRSTLYQDKAIERMLRELEADLKASGILLPGAEGATFADGGETPTSLEDNLAALERRLDLVQTNIENLSPKLASYAKPRDDYPLD</sequence>
<dbReference type="Proteomes" id="UP000622890">
    <property type="component" value="Unassembled WGS sequence"/>
</dbReference>
<dbReference type="RefSeq" id="WP_200592287.1">
    <property type="nucleotide sequence ID" value="NZ_JAEPBG010000004.1"/>
</dbReference>
<reference evidence="1" key="1">
    <citation type="submission" date="2021-01" db="EMBL/GenBank/DDBJ databases">
        <title>Genome sequence of strain Noviherbaspirillum sp. DKR-6.</title>
        <authorList>
            <person name="Chaudhary D.K."/>
        </authorList>
    </citation>
    <scope>NUCLEOTIDE SEQUENCE</scope>
    <source>
        <strain evidence="1">DKR-6</strain>
    </source>
</reference>
<dbReference type="AlphaFoldDB" id="A0A934W7G0"/>
<gene>
    <name evidence="1" type="ORF">JJB74_13020</name>
</gene>